<evidence type="ECO:0000256" key="1">
    <source>
        <dbReference type="SAM" id="Phobius"/>
    </source>
</evidence>
<keyword evidence="1" id="KW-1133">Transmembrane helix</keyword>
<proteinExistence type="predicted"/>
<reference evidence="2" key="1">
    <citation type="journal article" date="2014" name="Front. Microbiol.">
        <title>High frequency of phylogenetically diverse reductive dehalogenase-homologous genes in deep subseafloor sedimentary metagenomes.</title>
        <authorList>
            <person name="Kawai M."/>
            <person name="Futagami T."/>
            <person name="Toyoda A."/>
            <person name="Takaki Y."/>
            <person name="Nishi S."/>
            <person name="Hori S."/>
            <person name="Arai W."/>
            <person name="Tsubouchi T."/>
            <person name="Morono Y."/>
            <person name="Uchiyama I."/>
            <person name="Ito T."/>
            <person name="Fujiyama A."/>
            <person name="Inagaki F."/>
            <person name="Takami H."/>
        </authorList>
    </citation>
    <scope>NUCLEOTIDE SEQUENCE</scope>
    <source>
        <strain evidence="2">Expedition CK06-06</strain>
    </source>
</reference>
<keyword evidence="1" id="KW-0812">Transmembrane</keyword>
<feature type="transmembrane region" description="Helical" evidence="1">
    <location>
        <begin position="86"/>
        <end position="111"/>
    </location>
</feature>
<dbReference type="AlphaFoldDB" id="X1RLZ6"/>
<feature type="non-terminal residue" evidence="2">
    <location>
        <position position="1"/>
    </location>
</feature>
<keyword evidence="1" id="KW-0472">Membrane</keyword>
<evidence type="ECO:0000313" key="2">
    <source>
        <dbReference type="EMBL" id="GAI56544.1"/>
    </source>
</evidence>
<protein>
    <submittedName>
        <fullName evidence="2">Uncharacterized protein</fullName>
    </submittedName>
</protein>
<organism evidence="2">
    <name type="scientific">marine sediment metagenome</name>
    <dbReference type="NCBI Taxonomy" id="412755"/>
    <lineage>
        <taxon>unclassified sequences</taxon>
        <taxon>metagenomes</taxon>
        <taxon>ecological metagenomes</taxon>
    </lineage>
</organism>
<accession>X1RLZ6</accession>
<sequence length="149" mass="17073">VSEKGVHAIGDNCVSWHYQDIQRFQIKQEQIENETIDVLELKNFDGRIRTFGLAPEIPKDELSGVISERIAVAQERVKKSVIGRGFGWRSMIGLFLILFGLIWFMAIHAVFSDDKIAEKRARKIDTEVVRIANRLEAKQLSEEHKGKPK</sequence>
<name>X1RLZ6_9ZZZZ</name>
<gene>
    <name evidence="2" type="ORF">S06H3_60360</name>
</gene>
<dbReference type="EMBL" id="BARV01039366">
    <property type="protein sequence ID" value="GAI56544.1"/>
    <property type="molecule type" value="Genomic_DNA"/>
</dbReference>
<comment type="caution">
    <text evidence="2">The sequence shown here is derived from an EMBL/GenBank/DDBJ whole genome shotgun (WGS) entry which is preliminary data.</text>
</comment>